<dbReference type="SUPFAM" id="SSF47384">
    <property type="entry name" value="Homodimeric domain of signal transducing histidine kinase"/>
    <property type="match status" value="1"/>
</dbReference>
<dbReference type="Gene3D" id="3.30.565.10">
    <property type="entry name" value="Histidine kinase-like ATPase, C-terminal domain"/>
    <property type="match status" value="1"/>
</dbReference>
<evidence type="ECO:0000256" key="8">
    <source>
        <dbReference type="ARBA" id="ARBA00023012"/>
    </source>
</evidence>
<evidence type="ECO:0000256" key="6">
    <source>
        <dbReference type="ARBA" id="ARBA00022777"/>
    </source>
</evidence>
<dbReference type="InterPro" id="IPR003594">
    <property type="entry name" value="HATPase_dom"/>
</dbReference>
<dbReference type="PRINTS" id="PR00344">
    <property type="entry name" value="BCTRLSENSOR"/>
</dbReference>
<dbReference type="CDD" id="cd00082">
    <property type="entry name" value="HisKA"/>
    <property type="match status" value="1"/>
</dbReference>
<dbReference type="CDD" id="cd00075">
    <property type="entry name" value="HATPase"/>
    <property type="match status" value="1"/>
</dbReference>
<sequence>MKKLVVLFSSMMLLSVVCYGQIDDIKNLQKQLPLIKDSLRYVDALNKLALLFYENNVDSTFAYTQLARNIAERLQYDKGKAESANNLGIVYDMKGDLELALRYYNDGYNRFKSIGDTANMVQSMMNIAMVYNEKGVDKKAVGSFKDALEAGRRLSRDSIMSLVWYNYLILYPGNFQKDSLTVYINKAKKIGEKYKDRRVLLAIEQLTADNYIKNGQRDKGLALLQQAAYDAIKNKLFYLSLDILIDLGDLFAQTDSAQAVSYYKQALYITQLKDYKVYTESITKKLYNFYTARKDTSKAFFYSQQLVMLHEERDRVENKSGIDFIAYALKDQQLEAAQGQSRYELRFLFLAVFICALMIVILVILWRNWKKLRKTSDALRLQFEQSESTMEALDVMNKNYSRLIKIVAHDLRNPISAISTISGMLHPDENLPADMKELMGLVQVSSKNCLDLINELLETDFDQRQKIKTETINPDELLQQCVSLLSFRAQDKGQQLTLNSNVQVKINGDTEKLWRVMNNLVVNAIKFSPEGSAIHIESKQIEDKLLISVNDAGLGIPEDIRNKIFDPFTSARRTGTQGEQPFGLGLYISKQIIEDHNGRIWFESVPGKGTTFYVELPVSAAA</sequence>
<dbReference type="GO" id="GO:0007234">
    <property type="term" value="P:osmosensory signaling via phosphorelay pathway"/>
    <property type="evidence" value="ECO:0007669"/>
    <property type="project" value="TreeGrafter"/>
</dbReference>
<dbReference type="InterPro" id="IPR003661">
    <property type="entry name" value="HisK_dim/P_dom"/>
</dbReference>
<evidence type="ECO:0000256" key="4">
    <source>
        <dbReference type="ARBA" id="ARBA00022679"/>
    </source>
</evidence>
<organism evidence="9 10">
    <name type="scientific">Mucilaginibacter gotjawali</name>
    <dbReference type="NCBI Taxonomy" id="1550579"/>
    <lineage>
        <taxon>Bacteria</taxon>
        <taxon>Pseudomonadati</taxon>
        <taxon>Bacteroidota</taxon>
        <taxon>Sphingobacteriia</taxon>
        <taxon>Sphingobacteriales</taxon>
        <taxon>Sphingobacteriaceae</taxon>
        <taxon>Mucilaginibacter</taxon>
    </lineage>
</organism>
<keyword evidence="8" id="KW-0902">Two-component regulatory system</keyword>
<evidence type="ECO:0000313" key="10">
    <source>
        <dbReference type="Proteomes" id="UP000218263"/>
    </source>
</evidence>
<dbReference type="InterPro" id="IPR004358">
    <property type="entry name" value="Sig_transdc_His_kin-like_C"/>
</dbReference>
<dbReference type="KEGG" id="mgot:MgSA37_00900"/>
<evidence type="ECO:0000256" key="1">
    <source>
        <dbReference type="ARBA" id="ARBA00000085"/>
    </source>
</evidence>
<dbReference type="InterPro" id="IPR050351">
    <property type="entry name" value="BphY/WalK/GraS-like"/>
</dbReference>
<dbReference type="Pfam" id="PF00512">
    <property type="entry name" value="HisKA"/>
    <property type="match status" value="1"/>
</dbReference>
<dbReference type="Gene3D" id="1.10.287.130">
    <property type="match status" value="1"/>
</dbReference>
<name>A0A110B1C1_9SPHI</name>
<dbReference type="GO" id="GO:0000155">
    <property type="term" value="F:phosphorelay sensor kinase activity"/>
    <property type="evidence" value="ECO:0007669"/>
    <property type="project" value="InterPro"/>
</dbReference>
<dbReference type="EMBL" id="AP017313">
    <property type="protein sequence ID" value="BAU52737.1"/>
    <property type="molecule type" value="Genomic_DNA"/>
</dbReference>
<protein>
    <recommendedName>
        <fullName evidence="2">histidine kinase</fullName>
        <ecNumber evidence="2">2.7.13.3</ecNumber>
    </recommendedName>
</protein>
<keyword evidence="4 9" id="KW-0808">Transferase</keyword>
<evidence type="ECO:0000256" key="3">
    <source>
        <dbReference type="ARBA" id="ARBA00022553"/>
    </source>
</evidence>
<keyword evidence="5" id="KW-0547">Nucleotide-binding</keyword>
<dbReference type="SUPFAM" id="SSF48452">
    <property type="entry name" value="TPR-like"/>
    <property type="match status" value="1"/>
</dbReference>
<dbReference type="Pfam" id="PF02518">
    <property type="entry name" value="HATPase_c"/>
    <property type="match status" value="1"/>
</dbReference>
<dbReference type="EC" id="2.7.13.3" evidence="2"/>
<dbReference type="PANTHER" id="PTHR42878">
    <property type="entry name" value="TWO-COMPONENT HISTIDINE KINASE"/>
    <property type="match status" value="1"/>
</dbReference>
<dbReference type="FunFam" id="3.30.565.10:FF:000006">
    <property type="entry name" value="Sensor histidine kinase WalK"/>
    <property type="match status" value="1"/>
</dbReference>
<keyword evidence="7" id="KW-0067">ATP-binding</keyword>
<dbReference type="SUPFAM" id="SSF55874">
    <property type="entry name" value="ATPase domain of HSP90 chaperone/DNA topoisomerase II/histidine kinase"/>
    <property type="match status" value="1"/>
</dbReference>
<dbReference type="SMART" id="SM00388">
    <property type="entry name" value="HisKA"/>
    <property type="match status" value="1"/>
</dbReference>
<evidence type="ECO:0000256" key="7">
    <source>
        <dbReference type="ARBA" id="ARBA00022840"/>
    </source>
</evidence>
<dbReference type="PROSITE" id="PS50109">
    <property type="entry name" value="HIS_KIN"/>
    <property type="match status" value="1"/>
</dbReference>
<dbReference type="GO" id="GO:0005524">
    <property type="term" value="F:ATP binding"/>
    <property type="evidence" value="ECO:0007669"/>
    <property type="project" value="UniProtKB-KW"/>
</dbReference>
<dbReference type="SMART" id="SM00387">
    <property type="entry name" value="HATPase_c"/>
    <property type="match status" value="1"/>
</dbReference>
<proteinExistence type="predicted"/>
<evidence type="ECO:0000256" key="2">
    <source>
        <dbReference type="ARBA" id="ARBA00012438"/>
    </source>
</evidence>
<dbReference type="RefSeq" id="WP_096350026.1">
    <property type="nucleotide sequence ID" value="NZ_AP017313.1"/>
</dbReference>
<gene>
    <name evidence="9" type="primary">sasA_1</name>
    <name evidence="9" type="ORF">MgSA37_00900</name>
</gene>
<accession>A0A110B1C1</accession>
<comment type="catalytic activity">
    <reaction evidence="1">
        <text>ATP + protein L-histidine = ADP + protein N-phospho-L-histidine.</text>
        <dbReference type="EC" id="2.7.13.3"/>
    </reaction>
</comment>
<evidence type="ECO:0000313" key="9">
    <source>
        <dbReference type="EMBL" id="BAU52737.1"/>
    </source>
</evidence>
<reference evidence="9 10" key="1">
    <citation type="submission" date="2015-12" db="EMBL/GenBank/DDBJ databases">
        <title>Genome sequence of Mucilaginibacter gotjawali.</title>
        <authorList>
            <person name="Lee J.S."/>
            <person name="Lee K.C."/>
            <person name="Kim K.K."/>
            <person name="Lee B.W."/>
        </authorList>
    </citation>
    <scope>NUCLEOTIDE SEQUENCE [LARGE SCALE GENOMIC DNA]</scope>
    <source>
        <strain evidence="9 10">SA3-7</strain>
    </source>
</reference>
<dbReference type="InterPro" id="IPR036097">
    <property type="entry name" value="HisK_dim/P_sf"/>
</dbReference>
<evidence type="ECO:0000256" key="5">
    <source>
        <dbReference type="ARBA" id="ARBA00022741"/>
    </source>
</evidence>
<dbReference type="Gene3D" id="1.25.40.10">
    <property type="entry name" value="Tetratricopeptide repeat domain"/>
    <property type="match status" value="2"/>
</dbReference>
<keyword evidence="10" id="KW-1185">Reference proteome</keyword>
<dbReference type="InterPro" id="IPR011990">
    <property type="entry name" value="TPR-like_helical_dom_sf"/>
</dbReference>
<dbReference type="OrthoDB" id="1301080at2"/>
<dbReference type="GO" id="GO:0000156">
    <property type="term" value="F:phosphorelay response regulator activity"/>
    <property type="evidence" value="ECO:0007669"/>
    <property type="project" value="TreeGrafter"/>
</dbReference>
<keyword evidence="6 9" id="KW-0418">Kinase</keyword>
<dbReference type="GO" id="GO:0030295">
    <property type="term" value="F:protein kinase activator activity"/>
    <property type="evidence" value="ECO:0007669"/>
    <property type="project" value="TreeGrafter"/>
</dbReference>
<dbReference type="InterPro" id="IPR036890">
    <property type="entry name" value="HATPase_C_sf"/>
</dbReference>
<dbReference type="InterPro" id="IPR005467">
    <property type="entry name" value="His_kinase_dom"/>
</dbReference>
<dbReference type="Proteomes" id="UP000218263">
    <property type="component" value="Chromosome"/>
</dbReference>
<dbReference type="PANTHER" id="PTHR42878:SF7">
    <property type="entry name" value="SENSOR HISTIDINE KINASE GLRK"/>
    <property type="match status" value="1"/>
</dbReference>
<dbReference type="AlphaFoldDB" id="A0A110B1C1"/>
<keyword evidence="3" id="KW-0597">Phosphoprotein</keyword>